<dbReference type="AlphaFoldDB" id="A0A443S2Q6"/>
<dbReference type="EMBL" id="NCKV01010750">
    <property type="protein sequence ID" value="RWS21807.1"/>
    <property type="molecule type" value="Genomic_DNA"/>
</dbReference>
<dbReference type="InterPro" id="IPR001190">
    <property type="entry name" value="SRCR"/>
</dbReference>
<accession>A0A443S2Q6</accession>
<keyword evidence="3 5" id="KW-1015">Disulfide bond</keyword>
<dbReference type="PROSITE" id="PS50287">
    <property type="entry name" value="SRCR_2"/>
    <property type="match status" value="1"/>
</dbReference>
<comment type="caution">
    <text evidence="5">Lacks conserved residue(s) required for the propagation of feature annotation.</text>
</comment>
<dbReference type="STRING" id="299467.A0A443S2Q6"/>
<dbReference type="GO" id="GO:0045217">
    <property type="term" value="P:cell-cell junction maintenance"/>
    <property type="evidence" value="ECO:0007669"/>
    <property type="project" value="TreeGrafter"/>
</dbReference>
<keyword evidence="4" id="KW-0325">Glycoprotein</keyword>
<keyword evidence="2" id="KW-0677">Repeat</keyword>
<dbReference type="SMART" id="SM00202">
    <property type="entry name" value="SR"/>
    <property type="match status" value="1"/>
</dbReference>
<feature type="disulfide bond" evidence="5">
    <location>
        <begin position="531"/>
        <end position="541"/>
    </location>
</feature>
<protein>
    <recommendedName>
        <fullName evidence="6">SRCR domain-containing protein</fullName>
    </recommendedName>
</protein>
<reference evidence="7 8" key="1">
    <citation type="journal article" date="2018" name="Gigascience">
        <title>Genomes of trombidid mites reveal novel predicted allergens and laterally-transferred genes associated with secondary metabolism.</title>
        <authorList>
            <person name="Dong X."/>
            <person name="Chaisiri K."/>
            <person name="Xia D."/>
            <person name="Armstrong S.D."/>
            <person name="Fang Y."/>
            <person name="Donnelly M.J."/>
            <person name="Kadowaki T."/>
            <person name="McGarry J.W."/>
            <person name="Darby A.C."/>
            <person name="Makepeace B.L."/>
        </authorList>
    </citation>
    <scope>NUCLEOTIDE SEQUENCE [LARGE SCALE GENOMIC DNA]</scope>
    <source>
        <strain evidence="7">UoL-UT</strain>
    </source>
</reference>
<organism evidence="7 8">
    <name type="scientific">Leptotrombidium deliense</name>
    <dbReference type="NCBI Taxonomy" id="299467"/>
    <lineage>
        <taxon>Eukaryota</taxon>
        <taxon>Metazoa</taxon>
        <taxon>Ecdysozoa</taxon>
        <taxon>Arthropoda</taxon>
        <taxon>Chelicerata</taxon>
        <taxon>Arachnida</taxon>
        <taxon>Acari</taxon>
        <taxon>Acariformes</taxon>
        <taxon>Trombidiformes</taxon>
        <taxon>Prostigmata</taxon>
        <taxon>Anystina</taxon>
        <taxon>Parasitengona</taxon>
        <taxon>Trombiculoidea</taxon>
        <taxon>Trombiculidae</taxon>
        <taxon>Leptotrombidium</taxon>
    </lineage>
</organism>
<feature type="non-terminal residue" evidence="7">
    <location>
        <position position="724"/>
    </location>
</feature>
<gene>
    <name evidence="7" type="ORF">B4U80_10403</name>
</gene>
<dbReference type="PANTHER" id="PTHR47653:SF1">
    <property type="entry name" value="DELETED IN MALIGNANT BRAIN TUMORS 1 PROTEIN"/>
    <property type="match status" value="1"/>
</dbReference>
<dbReference type="Proteomes" id="UP000288716">
    <property type="component" value="Unassembled WGS sequence"/>
</dbReference>
<feature type="domain" description="SRCR" evidence="6">
    <location>
        <begin position="446"/>
        <end position="568"/>
    </location>
</feature>
<dbReference type="InterPro" id="IPR036772">
    <property type="entry name" value="SRCR-like_dom_sf"/>
</dbReference>
<dbReference type="PANTHER" id="PTHR47653">
    <property type="entry name" value="PROTEIN BARK BEETLE"/>
    <property type="match status" value="1"/>
</dbReference>
<dbReference type="GO" id="GO:0016020">
    <property type="term" value="C:membrane"/>
    <property type="evidence" value="ECO:0007669"/>
    <property type="project" value="InterPro"/>
</dbReference>
<name>A0A443S2Q6_9ACAR</name>
<evidence type="ECO:0000256" key="1">
    <source>
        <dbReference type="ARBA" id="ARBA00022729"/>
    </source>
</evidence>
<dbReference type="SUPFAM" id="SSF56487">
    <property type="entry name" value="SRCR-like"/>
    <property type="match status" value="1"/>
</dbReference>
<dbReference type="Pfam" id="PF00530">
    <property type="entry name" value="SRCR"/>
    <property type="match status" value="1"/>
</dbReference>
<evidence type="ECO:0000313" key="7">
    <source>
        <dbReference type="EMBL" id="RWS21807.1"/>
    </source>
</evidence>
<comment type="caution">
    <text evidence="7">The sequence shown here is derived from an EMBL/GenBank/DDBJ whole genome shotgun (WGS) entry which is preliminary data.</text>
</comment>
<sequence>MNLNTFTIEKCFIMSNERGFSSSHYNRDIGDNNDCYHRHNNETIILSDNKIDSHLYESVFVNTPFYDPLNFSLSEINYTLINNKFENNNQGIVQYSRDGRNSNNLFHWVVNNSVITLNVNGGIVLNIPYVWNYNENYTHTVSINNNTIVHNKNFEFVVDGHFARFNFTDNLIRDNNCKNGLFTVQGMEKEMLVKGNTIFENNCDYIVELNMQSHADKFGVVKANFKKNIVMANRAISDRHTSDRYRPLSYTIALRGVQNVNITKNLLNNPHMQFEFIAGVFTASIDNKINVAKNWWGTFNVTKIEERIFDFNDWNSYAFANYTPILAQESLDSVLIPIEPKESAINFNKPFGGRLDYDVTFERRSTPYIIKSDLTILPPATLTIKAGVELEFYASVGILVLGDLVAAGTVDSPIIMRPVNSKDNRQRIKRKDIYSKTLKANDIGNVRLCYTETCEEALRSKQKDGFLEIFNQTTLEWVPVCDDRFTEFNAEVVCQQLGFSRLNVHLKRGNRLDMGPTSISRVKFWPESLQCSGHETRLDECDIRLNGYGNYSHGCQFDGNSFIYIYCGSEKKFDEDEYWGGIRFANPGFEHKIEGFHIPTKSYYIPQSKLESVHIQNAGILHGEKNAAIQMIQRSVYLEHVNVTGSAHHGIEVIATYNHVVFEGLRLTDNLGAGINYLLLNGALTRAPSVQYVPLKASTLPYNAFSLVDICDTNKNFVIEGRVI</sequence>
<evidence type="ECO:0000259" key="6">
    <source>
        <dbReference type="PROSITE" id="PS50287"/>
    </source>
</evidence>
<keyword evidence="8" id="KW-1185">Reference proteome</keyword>
<evidence type="ECO:0000313" key="8">
    <source>
        <dbReference type="Proteomes" id="UP000288716"/>
    </source>
</evidence>
<evidence type="ECO:0000256" key="5">
    <source>
        <dbReference type="PROSITE-ProRule" id="PRU00196"/>
    </source>
</evidence>
<evidence type="ECO:0000256" key="3">
    <source>
        <dbReference type="ARBA" id="ARBA00023157"/>
    </source>
</evidence>
<dbReference type="InterPro" id="IPR053243">
    <property type="entry name" value="SJ_maturation_regulator"/>
</dbReference>
<keyword evidence="1" id="KW-0732">Signal</keyword>
<evidence type="ECO:0000256" key="2">
    <source>
        <dbReference type="ARBA" id="ARBA00022737"/>
    </source>
</evidence>
<dbReference type="VEuPathDB" id="VectorBase:LDEU010233"/>
<dbReference type="Gene3D" id="3.10.250.10">
    <property type="entry name" value="SRCR-like domain"/>
    <property type="match status" value="1"/>
</dbReference>
<dbReference type="OrthoDB" id="536948at2759"/>
<evidence type="ECO:0000256" key="4">
    <source>
        <dbReference type="ARBA" id="ARBA00023180"/>
    </source>
</evidence>
<proteinExistence type="predicted"/>